<comment type="similarity">
    <text evidence="2 8">Belongs to the cytochrome P450 family.</text>
</comment>
<dbReference type="FunFam" id="1.10.630.10:FF:000018">
    <property type="entry name" value="Cytochrome P450 monooxygenase"/>
    <property type="match status" value="1"/>
</dbReference>
<evidence type="ECO:0000256" key="4">
    <source>
        <dbReference type="ARBA" id="ARBA00022723"/>
    </source>
</evidence>
<dbReference type="EMBL" id="LT559118">
    <property type="protein sequence ID" value="SBO92657.1"/>
    <property type="molecule type" value="Genomic_DNA"/>
</dbReference>
<dbReference type="GO" id="GO:0004497">
    <property type="term" value="F:monooxygenase activity"/>
    <property type="evidence" value="ECO:0007669"/>
    <property type="project" value="UniProtKB-KW"/>
</dbReference>
<dbReference type="InterPro" id="IPR002397">
    <property type="entry name" value="Cyt_P450_B"/>
</dbReference>
<dbReference type="GO" id="GO:0020037">
    <property type="term" value="F:heme binding"/>
    <property type="evidence" value="ECO:0007669"/>
    <property type="project" value="InterPro"/>
</dbReference>
<keyword evidence="5 8" id="KW-0560">Oxidoreductase</keyword>
<organism evidence="9">
    <name type="scientific">Nonomuraea gerenzanensis</name>
    <dbReference type="NCBI Taxonomy" id="93944"/>
    <lineage>
        <taxon>Bacteria</taxon>
        <taxon>Bacillati</taxon>
        <taxon>Actinomycetota</taxon>
        <taxon>Actinomycetes</taxon>
        <taxon>Streptosporangiales</taxon>
        <taxon>Streptosporangiaceae</taxon>
        <taxon>Nonomuraea</taxon>
    </lineage>
</organism>
<evidence type="ECO:0000256" key="1">
    <source>
        <dbReference type="ARBA" id="ARBA00001971"/>
    </source>
</evidence>
<dbReference type="InterPro" id="IPR017972">
    <property type="entry name" value="Cyt_P450_CS"/>
</dbReference>
<keyword evidence="4 8" id="KW-0479">Metal-binding</keyword>
<evidence type="ECO:0000256" key="2">
    <source>
        <dbReference type="ARBA" id="ARBA00010617"/>
    </source>
</evidence>
<dbReference type="PANTHER" id="PTHR46696:SF5">
    <property type="entry name" value="CYTOCHROME P450 BJ-1"/>
    <property type="match status" value="1"/>
</dbReference>
<keyword evidence="3 8" id="KW-0349">Heme</keyword>
<evidence type="ECO:0000313" key="9">
    <source>
        <dbReference type="EMBL" id="CAD91206.1"/>
    </source>
</evidence>
<protein>
    <submittedName>
        <fullName evidence="10">Putative cytochrome P450 hydroxylase</fullName>
    </submittedName>
    <submittedName>
        <fullName evidence="9">Putative oxygenase OxyC</fullName>
    </submittedName>
</protein>
<keyword evidence="7 8" id="KW-0503">Monooxygenase</keyword>
<dbReference type="GO" id="GO:0005506">
    <property type="term" value="F:iron ion binding"/>
    <property type="evidence" value="ECO:0007669"/>
    <property type="project" value="InterPro"/>
</dbReference>
<comment type="cofactor">
    <cofactor evidence="1">
        <name>heme</name>
        <dbReference type="ChEBI" id="CHEBI:30413"/>
    </cofactor>
</comment>
<evidence type="ECO:0000256" key="5">
    <source>
        <dbReference type="ARBA" id="ARBA00023002"/>
    </source>
</evidence>
<dbReference type="CDD" id="cd11030">
    <property type="entry name" value="CYP105-like"/>
    <property type="match status" value="1"/>
</dbReference>
<dbReference type="PRINTS" id="PR00359">
    <property type="entry name" value="BP450"/>
</dbReference>
<dbReference type="PANTHER" id="PTHR46696">
    <property type="entry name" value="P450, PUTATIVE (EUROFUNG)-RELATED"/>
    <property type="match status" value="1"/>
</dbReference>
<dbReference type="AlphaFoldDB" id="Q7WZ80"/>
<dbReference type="EMBL" id="AJ561198">
    <property type="protein sequence ID" value="CAD91206.1"/>
    <property type="molecule type" value="Genomic_DNA"/>
</dbReference>
<sequence length="420" mass="46642">MRIDSEWSFDPGMDDDIDAGAPVLQPTANYMMRTHCDPHEDMFALRAHGPLVRIGGDAATQLRVDYVWQALGYDVVRRILGDHENFTTRPRWSSAPSIAGEPIPPNLVGQLSVYDPPEHTRLRGMLTPEFTARRIRRLEPAMQDLIDDRIDELEAAGPPADVQALFADPVGGGVLCELLGIPRDDRIEFIRRVRQNVDLSRGFKARAADSAAFNRYLNGLIIRQRKDPDEGFIGMLVREHGDDVTDEELKGVLTALILGGVETVAGSIGFGVLALLDHPDQRQSLFAGREEADRVVGELLRFLSPVQQPNPRLAVRDVVVDGQLIKAGDYVLCSILMANRDEALTPNANVLDVRRDCGSHVGFGHGIHYCIGAAIARTLLRMAYQSLWRRFPGLRLAVSAEEVKFRNAFIDCPDELPVTW</sequence>
<evidence type="ECO:0000256" key="7">
    <source>
        <dbReference type="ARBA" id="ARBA00023033"/>
    </source>
</evidence>
<dbReference type="InterPro" id="IPR001128">
    <property type="entry name" value="Cyt_P450"/>
</dbReference>
<evidence type="ECO:0000256" key="8">
    <source>
        <dbReference type="RuleBase" id="RU000461"/>
    </source>
</evidence>
<accession>Q7WZ80</accession>
<name>Q7WZ80_9ACTN</name>
<evidence type="ECO:0000256" key="3">
    <source>
        <dbReference type="ARBA" id="ARBA00022617"/>
    </source>
</evidence>
<keyword evidence="6 8" id="KW-0408">Iron</keyword>
<dbReference type="Gene3D" id="1.10.630.10">
    <property type="entry name" value="Cytochrome P450"/>
    <property type="match status" value="1"/>
</dbReference>
<reference evidence="9" key="1">
    <citation type="journal article" date="2003" name="Chem. Biol.">
        <title>The gene cluster for the biosynthesis of the glycopeptide antibiotic A40926 by nonomuraea species.</title>
        <authorList>
            <person name="Sosio M."/>
            <person name="Stinchi S."/>
            <person name="Beltrametti F."/>
            <person name="Lazzarini A."/>
            <person name="Donadio S."/>
        </authorList>
    </citation>
    <scope>NUCLEOTIDE SEQUENCE</scope>
    <source>
        <strain evidence="9">ATCC 39727</strain>
    </source>
</reference>
<reference evidence="10" key="2">
    <citation type="submission" date="2016-04" db="EMBL/GenBank/DDBJ databases">
        <authorList>
            <person name="Evans L.H."/>
            <person name="Alamgir A."/>
            <person name="Owens N."/>
            <person name="Weber N.D."/>
            <person name="Virtaneva K."/>
            <person name="Barbian K."/>
            <person name="Babar A."/>
            <person name="Rosenke K."/>
        </authorList>
    </citation>
    <scope>NUCLEOTIDE SEQUENCE</scope>
    <source>
        <strain evidence="10">Nono1</strain>
    </source>
</reference>
<dbReference type="SUPFAM" id="SSF48264">
    <property type="entry name" value="Cytochrome P450"/>
    <property type="match status" value="1"/>
</dbReference>
<dbReference type="GO" id="GO:0016705">
    <property type="term" value="F:oxidoreductase activity, acting on paired donors, with incorporation or reduction of molecular oxygen"/>
    <property type="evidence" value="ECO:0007669"/>
    <property type="project" value="InterPro"/>
</dbReference>
<evidence type="ECO:0000313" key="10">
    <source>
        <dbReference type="EMBL" id="SBO92657.1"/>
    </source>
</evidence>
<dbReference type="InterPro" id="IPR036396">
    <property type="entry name" value="Cyt_P450_sf"/>
</dbReference>
<dbReference type="Pfam" id="PF00067">
    <property type="entry name" value="p450"/>
    <property type="match status" value="1"/>
</dbReference>
<evidence type="ECO:0000256" key="6">
    <source>
        <dbReference type="ARBA" id="ARBA00023004"/>
    </source>
</evidence>
<proteinExistence type="inferred from homology"/>
<dbReference type="RefSeq" id="WP_225271908.1">
    <property type="nucleotide sequence ID" value="NZ_CP084058.1"/>
</dbReference>
<gene>
    <name evidence="9" type="primary">dbv11</name>
    <name evidence="10" type="ORF">BN4615_P2171</name>
</gene>
<dbReference type="PROSITE" id="PS00086">
    <property type="entry name" value="CYTOCHROME_P450"/>
    <property type="match status" value="1"/>
</dbReference>